<proteinExistence type="predicted"/>
<feature type="transmembrane region" description="Helical" evidence="1">
    <location>
        <begin position="242"/>
        <end position="260"/>
    </location>
</feature>
<feature type="transmembrane region" description="Helical" evidence="1">
    <location>
        <begin position="167"/>
        <end position="190"/>
    </location>
</feature>
<comment type="caution">
    <text evidence="2">The sequence shown here is derived from an EMBL/GenBank/DDBJ whole genome shotgun (WGS) entry which is preliminary data.</text>
</comment>
<keyword evidence="1" id="KW-0812">Transmembrane</keyword>
<feature type="transmembrane region" description="Helical" evidence="1">
    <location>
        <begin position="465"/>
        <end position="485"/>
    </location>
</feature>
<sequence>MKRERTLTGTGTLLRFMLRMDRIAIPAWVLSILFVVLATLSSFDELYPTETARQSMAATMVNPAGIALTGPEFYLENYTIGAMISHQMLGMTGIAVALMSIMLIVRHTRKEEETGRMELVRASVTGRHANTTAALMLVGGVNVTLALLLALGMGVMGIESVTWEGSFLFAAALASVGIVFAAIAAVLGQLMEHARGATGLSTGVLVAAYCLRAVGDIGDSALSWLSPIGWAQQTSAFVDNKWTPLLLGAGLTALLVVIAYPMSVRRDVGAGLVRPGRGRSEASSSLTTPIGLAFRLQRLNLIVWCLAMLLFGMSYGSFIGEAEEMMDSIGGALNEMLPEAGGASFADNIAGMFMTVTAILATIPVLQSILKLRSEENAGRVDTLLSGALSRSRLLGSYLLLAAAGSVAMMFMAGLGMGLTGSQSMNDSRYLSELIFAGLNFIPALWVSVGLAAALIGWLPRAAALSWIIVVYAFIAVYLGGILQLPEWVMSLSPLHHVPRLPAASFEWTPLLLLTMVAVALAWTGLRGFRQRDVPG</sequence>
<organism evidence="2 3">
    <name type="scientific">Cohnella phaseoli</name>
    <dbReference type="NCBI Taxonomy" id="456490"/>
    <lineage>
        <taxon>Bacteria</taxon>
        <taxon>Bacillati</taxon>
        <taxon>Bacillota</taxon>
        <taxon>Bacilli</taxon>
        <taxon>Bacillales</taxon>
        <taxon>Paenibacillaceae</taxon>
        <taxon>Cohnella</taxon>
    </lineage>
</organism>
<dbReference type="AlphaFoldDB" id="A0A3D9JLX2"/>
<feature type="transmembrane region" description="Helical" evidence="1">
    <location>
        <begin position="197"/>
        <end position="215"/>
    </location>
</feature>
<feature type="transmembrane region" description="Helical" evidence="1">
    <location>
        <begin position="84"/>
        <end position="105"/>
    </location>
</feature>
<evidence type="ECO:0000313" key="3">
    <source>
        <dbReference type="Proteomes" id="UP000256977"/>
    </source>
</evidence>
<feature type="transmembrane region" description="Helical" evidence="1">
    <location>
        <begin position="435"/>
        <end position="458"/>
    </location>
</feature>
<protein>
    <submittedName>
        <fullName evidence="2">ABC-2 type transport system permease protein</fullName>
    </submittedName>
</protein>
<dbReference type="EMBL" id="QRDZ01000017">
    <property type="protein sequence ID" value="RED75042.1"/>
    <property type="molecule type" value="Genomic_DNA"/>
</dbReference>
<keyword evidence="1" id="KW-0472">Membrane</keyword>
<feature type="transmembrane region" description="Helical" evidence="1">
    <location>
        <begin position="23"/>
        <end position="43"/>
    </location>
</feature>
<dbReference type="RefSeq" id="WP_220377140.1">
    <property type="nucleotide sequence ID" value="NZ_QRDZ01000017.1"/>
</dbReference>
<evidence type="ECO:0000256" key="1">
    <source>
        <dbReference type="SAM" id="Phobius"/>
    </source>
</evidence>
<feature type="transmembrane region" description="Helical" evidence="1">
    <location>
        <begin position="349"/>
        <end position="370"/>
    </location>
</feature>
<keyword evidence="3" id="KW-1185">Reference proteome</keyword>
<keyword evidence="1" id="KW-1133">Transmembrane helix</keyword>
<reference evidence="2 3" key="1">
    <citation type="submission" date="2018-07" db="EMBL/GenBank/DDBJ databases">
        <title>Genomic Encyclopedia of Type Strains, Phase III (KMG-III): the genomes of soil and plant-associated and newly described type strains.</title>
        <authorList>
            <person name="Whitman W."/>
        </authorList>
    </citation>
    <scope>NUCLEOTIDE SEQUENCE [LARGE SCALE GENOMIC DNA]</scope>
    <source>
        <strain evidence="2 3">CECT 7287</strain>
    </source>
</reference>
<feature type="transmembrane region" description="Helical" evidence="1">
    <location>
        <begin position="299"/>
        <end position="318"/>
    </location>
</feature>
<accession>A0A3D9JLX2</accession>
<dbReference type="Proteomes" id="UP000256977">
    <property type="component" value="Unassembled WGS sequence"/>
</dbReference>
<evidence type="ECO:0000313" key="2">
    <source>
        <dbReference type="EMBL" id="RED75042.1"/>
    </source>
</evidence>
<feature type="transmembrane region" description="Helical" evidence="1">
    <location>
        <begin position="505"/>
        <end position="526"/>
    </location>
</feature>
<gene>
    <name evidence="2" type="ORF">DFP98_11714</name>
</gene>
<feature type="transmembrane region" description="Helical" evidence="1">
    <location>
        <begin position="133"/>
        <end position="155"/>
    </location>
</feature>
<feature type="transmembrane region" description="Helical" evidence="1">
    <location>
        <begin position="395"/>
        <end position="415"/>
    </location>
</feature>
<name>A0A3D9JLX2_9BACL</name>